<dbReference type="GO" id="GO:0016874">
    <property type="term" value="F:ligase activity"/>
    <property type="evidence" value="ECO:0007669"/>
    <property type="project" value="UniProtKB-KW"/>
</dbReference>
<name>A0A239G6X6_9ACTN</name>
<dbReference type="InterPro" id="IPR009097">
    <property type="entry name" value="Cyclic_Pdiesterase"/>
</dbReference>
<evidence type="ECO:0000313" key="1">
    <source>
        <dbReference type="EMBL" id="SNS64869.1"/>
    </source>
</evidence>
<dbReference type="Gene3D" id="3.90.1140.10">
    <property type="entry name" value="Cyclic phosphodiesterase"/>
    <property type="match status" value="1"/>
</dbReference>
<accession>A0A239G6X6</accession>
<gene>
    <name evidence="1" type="ORF">SAMN05421812_101256</name>
</gene>
<organism evidence="1 2">
    <name type="scientific">Asanoa hainanensis</name>
    <dbReference type="NCBI Taxonomy" id="560556"/>
    <lineage>
        <taxon>Bacteria</taxon>
        <taxon>Bacillati</taxon>
        <taxon>Actinomycetota</taxon>
        <taxon>Actinomycetes</taxon>
        <taxon>Micromonosporales</taxon>
        <taxon>Micromonosporaceae</taxon>
        <taxon>Asanoa</taxon>
    </lineage>
</organism>
<protein>
    <submittedName>
        <fullName evidence="1">2'-5' RNA ligase</fullName>
    </submittedName>
</protein>
<evidence type="ECO:0000313" key="2">
    <source>
        <dbReference type="Proteomes" id="UP000198362"/>
    </source>
</evidence>
<proteinExistence type="predicted"/>
<reference evidence="1 2" key="1">
    <citation type="submission" date="2017-06" db="EMBL/GenBank/DDBJ databases">
        <authorList>
            <person name="Kim H.J."/>
            <person name="Triplett B.A."/>
        </authorList>
    </citation>
    <scope>NUCLEOTIDE SEQUENCE [LARGE SCALE GENOMIC DNA]</scope>
    <source>
        <strain evidence="1 2">CGMCC 4.5593</strain>
    </source>
</reference>
<dbReference type="Pfam" id="PF13563">
    <property type="entry name" value="2_5_RNA_ligase2"/>
    <property type="match status" value="1"/>
</dbReference>
<dbReference type="AlphaFoldDB" id="A0A239G6X6"/>
<sequence length="199" mass="21548">MGVLWLGRGTAVLDLPVGGIDTGGVQAIETALIVPVPEAEDVVGAHRARYDQAARWGVPAHVTALYPFVPPEAVTDELLEAVREIVAGTSRFEVEFAQVRWFGEQVAWLAPTPDQPFRALTDALWARFPDFPPYRGEFTEVVPHLTIGHDVPVADLTAAAEAVAARLPLRAEPREVLLMVGAPEPDAWRTVARFALGDA</sequence>
<dbReference type="EMBL" id="FZPH01000001">
    <property type="protein sequence ID" value="SNS64869.1"/>
    <property type="molecule type" value="Genomic_DNA"/>
</dbReference>
<dbReference type="Proteomes" id="UP000198362">
    <property type="component" value="Unassembled WGS sequence"/>
</dbReference>
<keyword evidence="2" id="KW-1185">Reference proteome</keyword>
<keyword evidence="1" id="KW-0436">Ligase</keyword>
<dbReference type="SUPFAM" id="SSF55144">
    <property type="entry name" value="LigT-like"/>
    <property type="match status" value="1"/>
</dbReference>